<dbReference type="InterPro" id="IPR049403">
    <property type="entry name" value="Ebp1_C"/>
</dbReference>
<feature type="compositionally biased region" description="Low complexity" evidence="1">
    <location>
        <begin position="244"/>
        <end position="266"/>
    </location>
</feature>
<feature type="compositionally biased region" description="Basic and acidic residues" evidence="1">
    <location>
        <begin position="179"/>
        <end position="207"/>
    </location>
</feature>
<dbReference type="EMBL" id="WVTA01000001">
    <property type="protein sequence ID" value="KAK3216596.1"/>
    <property type="molecule type" value="Genomic_DNA"/>
</dbReference>
<evidence type="ECO:0000313" key="3">
    <source>
        <dbReference type="EMBL" id="KAK3216596.1"/>
    </source>
</evidence>
<evidence type="ECO:0000256" key="1">
    <source>
        <dbReference type="SAM" id="MobiDB-lite"/>
    </source>
</evidence>
<gene>
    <name evidence="3" type="ORF">GRF29_1g312037</name>
</gene>
<reference evidence="3 4" key="1">
    <citation type="submission" date="2021-02" db="EMBL/GenBank/DDBJ databases">
        <title>Genome assembly of Pseudopithomyces chartarum.</title>
        <authorList>
            <person name="Jauregui R."/>
            <person name="Singh J."/>
            <person name="Voisey C."/>
        </authorList>
    </citation>
    <scope>NUCLEOTIDE SEQUENCE [LARGE SCALE GENOMIC DNA]</scope>
    <source>
        <strain evidence="3 4">AGR01</strain>
    </source>
</reference>
<feature type="compositionally biased region" description="Polar residues" evidence="1">
    <location>
        <begin position="445"/>
        <end position="492"/>
    </location>
</feature>
<feature type="compositionally biased region" description="Polar residues" evidence="1">
    <location>
        <begin position="318"/>
        <end position="332"/>
    </location>
</feature>
<comment type="caution">
    <text evidence="3">The sequence shown here is derived from an EMBL/GenBank/DDBJ whole genome shotgun (WGS) entry which is preliminary data.</text>
</comment>
<feature type="compositionally biased region" description="Basic and acidic residues" evidence="1">
    <location>
        <begin position="372"/>
        <end position="406"/>
    </location>
</feature>
<organism evidence="3 4">
    <name type="scientific">Pseudopithomyces chartarum</name>
    <dbReference type="NCBI Taxonomy" id="1892770"/>
    <lineage>
        <taxon>Eukaryota</taxon>
        <taxon>Fungi</taxon>
        <taxon>Dikarya</taxon>
        <taxon>Ascomycota</taxon>
        <taxon>Pezizomycotina</taxon>
        <taxon>Dothideomycetes</taxon>
        <taxon>Pleosporomycetidae</taxon>
        <taxon>Pleosporales</taxon>
        <taxon>Massarineae</taxon>
        <taxon>Didymosphaeriaceae</taxon>
        <taxon>Pseudopithomyces</taxon>
    </lineage>
</organism>
<sequence length="798" mass="88550">MAGSERPPEQSVPTTGLKRKSLSDEDQEDLEQLDSIFKRFKSAVPRAPYILSTPSMNPYRYHSSHEARAWMMGHLFKYEEEYLQYRTFHFREPYRDCFILQPGEDDEPEPPRPRSRASNASSQVPKKKISLADYKNKQANGASAPGSKKVSPALQPTKPNPAQTNGVKPAEKQASARTQGRDDAAQQNRPEKKPPEKPEKRDRDGKHAALPARPPKPEPAESKMNIDKSGPSNSTPHGLPPLLSPVEEPLSNPHGLPTLLSPTLPSNVLKELERLDTQRSRADSNTSTSSSDRTKSQHLNVPERTASKRPVAAKDGETAQSVSRARSVSFTAKSPHEEPIEDGEEQDPSIVVKLKYTKKSRETIKRLLALPPKRESPMERKEREEQAKSRTAEKQPKTADGIEKKSKPAPKVAARRPESSATASKAPVPSIKIAEKRPRSDDDVVQTTSSKRPRTSTVSSQDRPITPRDQTNTSPAASAKSANTQKSQSTYLTPRKDLKAVNMLRTSSAESHDSTPGRSGATPTSSQRLDPKSATSAPLTGKKQSDITLIQQSSMKLNQLGRTLKHEAQKLERDKAARFTKADQKHAAVIGLECILSYMAAYHFQDHSLHLRNRPPEVTATWKTLLPLCTSYTRLTKDFPHLEGFRSYLGAVIAANICTLVAPRAPPASKPHDSPHDLSLQEMTKQHAVLTENLALLADHYQKLLRHTQDARTGLPMEEVERLYPRTWAGAEWGRTQAKGGKLEERVSAGKLAGKYTLPIGNDTTPIQAVRFGVRFLEEYCEREGWRMGCGLWGRGSE</sequence>
<dbReference type="Pfam" id="PF21204">
    <property type="entry name" value="Ebp1_C"/>
    <property type="match status" value="1"/>
</dbReference>
<dbReference type="Proteomes" id="UP001280581">
    <property type="component" value="Unassembled WGS sequence"/>
</dbReference>
<feature type="compositionally biased region" description="Basic and acidic residues" evidence="1">
    <location>
        <begin position="270"/>
        <end position="282"/>
    </location>
</feature>
<name>A0AAN6M945_9PLEO</name>
<keyword evidence="4" id="KW-1185">Reference proteome</keyword>
<feature type="region of interest" description="Disordered" evidence="1">
    <location>
        <begin position="1"/>
        <end position="27"/>
    </location>
</feature>
<feature type="compositionally biased region" description="Basic and acidic residues" evidence="1">
    <location>
        <begin position="215"/>
        <end position="226"/>
    </location>
</feature>
<accession>A0AAN6M945</accession>
<feature type="domain" description="Ell binding protein Ebp1 C-terminal" evidence="2">
    <location>
        <begin position="532"/>
        <end position="729"/>
    </location>
</feature>
<feature type="region of interest" description="Disordered" evidence="1">
    <location>
        <begin position="101"/>
        <end position="545"/>
    </location>
</feature>
<proteinExistence type="predicted"/>
<dbReference type="AlphaFoldDB" id="A0AAN6M945"/>
<evidence type="ECO:0000313" key="4">
    <source>
        <dbReference type="Proteomes" id="UP001280581"/>
    </source>
</evidence>
<evidence type="ECO:0000259" key="2">
    <source>
        <dbReference type="Pfam" id="PF21204"/>
    </source>
</evidence>
<feature type="compositionally biased region" description="Polar residues" evidence="1">
    <location>
        <begin position="516"/>
        <end position="538"/>
    </location>
</feature>
<feature type="compositionally biased region" description="Basic and acidic residues" evidence="1">
    <location>
        <begin position="433"/>
        <end position="442"/>
    </location>
</feature>
<protein>
    <recommendedName>
        <fullName evidence="2">Ell binding protein Ebp1 C-terminal domain-containing protein</fullName>
    </recommendedName>
</protein>